<dbReference type="CDD" id="cd14752">
    <property type="entry name" value="GH31_N"/>
    <property type="match status" value="1"/>
</dbReference>
<dbReference type="OrthoDB" id="3237269at2759"/>
<protein>
    <recommendedName>
        <fullName evidence="16">Calpain-3</fullName>
        <ecNumber evidence="15">3.4.22.54</ecNumber>
    </recommendedName>
    <alternativeName>
        <fullName evidence="19">Calcium-activated neutral proteinase 3</fullName>
    </alternativeName>
    <alternativeName>
        <fullName evidence="20">Calpain L3</fullName>
    </alternativeName>
    <alternativeName>
        <fullName evidence="18">Calpain p94</fullName>
    </alternativeName>
    <alternativeName>
        <fullName evidence="17">Muscle-specific calcium-activated neutral protease 3</fullName>
    </alternativeName>
</protein>
<dbReference type="InterPro" id="IPR011013">
    <property type="entry name" value="Gal_mutarotase_sf_dom"/>
</dbReference>
<accession>V8NX99</accession>
<dbReference type="PANTHER" id="PTHR22762:SF60">
    <property type="entry name" value="NEUTRAL ALPHA-GLUCOSIDASE C"/>
    <property type="match status" value="1"/>
</dbReference>
<keyword evidence="12" id="KW-0539">Nucleus</keyword>
<feature type="domain" description="EF-hand" evidence="26">
    <location>
        <begin position="1511"/>
        <end position="1540"/>
    </location>
</feature>
<keyword evidence="10 23" id="KW-0788">Thiol protease</keyword>
<dbReference type="FunFam" id="2.60.120.380:FF:000002">
    <property type="entry name" value="calpain-3 isoform X1"/>
    <property type="match status" value="1"/>
</dbReference>
<sequence>MESGSQEIRRQKRLSPGKSPYQALLQTVELSNNNVKFQIFNEDSKVTLSVEVYEIEGNIFRLKINEVNPLKPRYEVPDVLIKEPASLRLKISEKDADKFVLVGAEQDQQIHIMAKPFQIQLISKDEILLSMNSNGLLYLEHLQSPPQSSVGLDVSLHGFKHLYGIPQHAETLLLKNTSDDDVYRLYNLDVFGYTIHSKMGIYGSVPLLLAHKPDQTIGVFWLNSSETLVEISTKASMKRVVPQTDVRWMSESGIIDMFILKGPSPFDIFKQYGQLTGTQALPPLFSLGYHQSRWNYEDEDDVKKVDAGFDTFDIPYDVMWLDIEHTDGKRYFTWDKKRFPNPEKMQKQILMKKKRKLVVIVDPHIKIDPRYTIYSQAKVKGFFVKDRNGDDFKGICWPGLSSYLDFTNPEVRQWYADQFDFKTYKSSSEIVFIWNDMNEPSVFKGIEQSMSKDAIHYGKWEHRDVHNLYGFYQQMATAEGLVKRTGGLKRPFVLTRSFFAGSQKYGAVWTGDNKADWSYLKISIPMLLTISIAGISFCGADVGGFIGNPEPELLVRWYQAGALQPFFRGHANLNTKRREPWLFGEKNTKIIREAINERYSLLPYLYTLFYQAHSMAEPVMRPLWVEFPKELETFDIEDEYMLGSALLVHPVIAPKISTVNVFLPGPQEIWYDFRKFRCLEGHGILKIPITLSSIPVFQRGGTIIPLKISVGKSTEWMVDVPYELRAALDYKGCATGKLYLDDGHSFHYLHEKQFLLRKFSFHENVLSSRCASEEGLFQTKCIVQQILILGIKKEPSVVTTTMFVYPCNGSLAFITLLNSSTINYQYTCRRKTLNVTKQKNIVLPFLLSFLIDCMPSTVSSTVVQKIGSEPIPCQHATTTTETGAGTGGIYSAILSRNQPITEVKEKTFHELHKKCLEKKILYEDPDFPANDSSLFFSQRLPVKFEWKRPSEICENPRFILGGANRSDICQGELGDCWFLAAIACLTLNEKLLFRVIPEGQTFTKDYAGIFHFQFWRYGSWVEVIIDDLLPTYGKRLVFTKSSQQNEFWSALLEKAYAKLHGSYEALKGGNTTEAMEDFTGGVTEFYEIKDAPKDTYKIMKHAIERGSLMACSIETIIPLLYERRMTNGLVTGHAYSVTGVEDTTLKGEKIKLVRLRNPWGQIEWNGAWSDKSDEWNDIDNAEKVRLQHKIAEDGEISFQDFLRYFTKLEICNLTPDTLEADKLHTWTVSVTEGRWVRGSTAGGCRNYPDTFWTNPQYRLKLLEEDDDPEDAEVICSFLVALMQKNRRKERRLGANLLTIGFAIYEVPKEMQGDKKHLQKDFFLYNASKVKCKSYINMREIAERFRLPPNEYVIIPSTYERHQEGEFILRVFSEKRSLSEEVENKIEPIIFVSDRANKFKDLKGGEGPRKDKEKKSPDKQKNTEPSERDTENEDDEQFRNIFRQIAGDDMEISADELRNVLNNVLKKHKVLKTEGFALESCRSMIALMDTDGSGKINLDEFRHLWTKIKSWQKIFKHYDTDRSGTINSYEMRFQLNNQLYDIITMRYANRNMNIEFDSFICCFVRLEGMFRAFQAFDKDGDGIIKLNVLEVTIDVFI</sequence>
<dbReference type="InterPro" id="IPR001300">
    <property type="entry name" value="Peptidase_C2_calpain_cat"/>
</dbReference>
<dbReference type="SUPFAM" id="SSF74650">
    <property type="entry name" value="Galactose mutarotase-like"/>
    <property type="match status" value="1"/>
</dbReference>
<dbReference type="GO" id="GO:0004558">
    <property type="term" value="F:alpha-1,4-glucosidase activity"/>
    <property type="evidence" value="ECO:0007669"/>
    <property type="project" value="TreeGrafter"/>
</dbReference>
<evidence type="ECO:0000313" key="27">
    <source>
        <dbReference type="EMBL" id="ETE66894.1"/>
    </source>
</evidence>
<dbReference type="CDD" id="cd00044">
    <property type="entry name" value="CysPc"/>
    <property type="match status" value="1"/>
</dbReference>
<dbReference type="Gene3D" id="2.60.40.1760">
    <property type="entry name" value="glycosyl hydrolase (family 31)"/>
    <property type="match status" value="1"/>
</dbReference>
<evidence type="ECO:0000256" key="7">
    <source>
        <dbReference type="ARBA" id="ARBA00022723"/>
    </source>
</evidence>
<dbReference type="GO" id="GO:0005730">
    <property type="term" value="C:nucleolus"/>
    <property type="evidence" value="ECO:0007669"/>
    <property type="project" value="UniProtKB-SubCell"/>
</dbReference>
<evidence type="ECO:0000256" key="21">
    <source>
        <dbReference type="ARBA" id="ARBA00046710"/>
    </source>
</evidence>
<feature type="domain" description="EF-hand" evidence="26">
    <location>
        <begin position="1563"/>
        <end position="1596"/>
    </location>
</feature>
<dbReference type="Pfam" id="PF01055">
    <property type="entry name" value="Glyco_hydro_31_2nd"/>
    <property type="match status" value="1"/>
</dbReference>
<dbReference type="FunFam" id="3.20.20.80:FF:000039">
    <property type="entry name" value="Glucosidase, alpha neutral C"/>
    <property type="match status" value="1"/>
</dbReference>
<dbReference type="Gene3D" id="1.10.238.10">
    <property type="entry name" value="EF-hand"/>
    <property type="match status" value="1"/>
</dbReference>
<dbReference type="CDD" id="cd06603">
    <property type="entry name" value="GH31_GANC_GANAB_alpha"/>
    <property type="match status" value="1"/>
</dbReference>
<dbReference type="InterPro" id="IPR000322">
    <property type="entry name" value="Glyco_hydro_31_TIM"/>
</dbReference>
<dbReference type="SMART" id="SM00054">
    <property type="entry name" value="EFh"/>
    <property type="match status" value="3"/>
</dbReference>
<dbReference type="InterPro" id="IPR038765">
    <property type="entry name" value="Papain-like_cys_pep_sf"/>
</dbReference>
<evidence type="ECO:0000256" key="12">
    <source>
        <dbReference type="ARBA" id="ARBA00023242"/>
    </source>
</evidence>
<dbReference type="Pfam" id="PF00648">
    <property type="entry name" value="Peptidase_C2"/>
    <property type="match status" value="1"/>
</dbReference>
<comment type="subcellular location">
    <subcellularLocation>
        <location evidence="1">Cytoplasm</location>
    </subcellularLocation>
    <subcellularLocation>
        <location evidence="2">Nucleus</location>
        <location evidence="2">Nucleolus</location>
    </subcellularLocation>
</comment>
<keyword evidence="28" id="KW-1185">Reference proteome</keyword>
<evidence type="ECO:0000256" key="15">
    <source>
        <dbReference type="ARBA" id="ARBA00023801"/>
    </source>
</evidence>
<keyword evidence="7" id="KW-0479">Metal-binding</keyword>
<dbReference type="GO" id="GO:0006508">
    <property type="term" value="P:proteolysis"/>
    <property type="evidence" value="ECO:0007669"/>
    <property type="project" value="UniProtKB-KW"/>
</dbReference>
<comment type="similarity">
    <text evidence="3">Belongs to the peptidase C2 family.</text>
</comment>
<evidence type="ECO:0000256" key="22">
    <source>
        <dbReference type="PIRSR" id="PIRSR622684-1"/>
    </source>
</evidence>
<evidence type="ECO:0000256" key="18">
    <source>
        <dbReference type="ARBA" id="ARBA00030290"/>
    </source>
</evidence>
<comment type="caution">
    <text evidence="27">The sequence shown here is derived from an EMBL/GenBank/DDBJ whole genome shotgun (WGS) entry which is preliminary data.</text>
</comment>
<evidence type="ECO:0000256" key="23">
    <source>
        <dbReference type="PROSITE-ProRule" id="PRU00239"/>
    </source>
</evidence>
<comment type="similarity">
    <text evidence="4">Belongs to the glycosyl hydrolase 31 family.</text>
</comment>
<dbReference type="SUPFAM" id="SSF47473">
    <property type="entry name" value="EF-hand"/>
    <property type="match status" value="1"/>
</dbReference>
<dbReference type="SUPFAM" id="SSF51445">
    <property type="entry name" value="(Trans)glycosidases"/>
    <property type="match status" value="1"/>
</dbReference>
<keyword evidence="11" id="KW-0106">Calcium</keyword>
<feature type="active site" evidence="22 23">
    <location>
        <position position="1157"/>
    </location>
</feature>
<evidence type="ECO:0000259" key="26">
    <source>
        <dbReference type="PROSITE" id="PS50222"/>
    </source>
</evidence>
<evidence type="ECO:0000256" key="17">
    <source>
        <dbReference type="ARBA" id="ARBA00030153"/>
    </source>
</evidence>
<dbReference type="PROSITE" id="PS50222">
    <property type="entry name" value="EF_HAND_2"/>
    <property type="match status" value="3"/>
</dbReference>
<feature type="active site" evidence="22 23">
    <location>
        <position position="976"/>
    </location>
</feature>
<evidence type="ECO:0000256" key="13">
    <source>
        <dbReference type="ARBA" id="ARBA00023295"/>
    </source>
</evidence>
<dbReference type="Gene3D" id="2.60.120.380">
    <property type="match status" value="1"/>
</dbReference>
<dbReference type="Pfam" id="PF01067">
    <property type="entry name" value="Calpain_III"/>
    <property type="match status" value="1"/>
</dbReference>
<dbReference type="PROSITE" id="PS50203">
    <property type="entry name" value="CALPAIN_CAT"/>
    <property type="match status" value="1"/>
</dbReference>
<dbReference type="InterPro" id="IPR022683">
    <property type="entry name" value="Calpain_III"/>
</dbReference>
<dbReference type="EMBL" id="AZIM01001444">
    <property type="protein sequence ID" value="ETE66894.1"/>
    <property type="molecule type" value="Genomic_DNA"/>
</dbReference>
<dbReference type="PANTHER" id="PTHR22762">
    <property type="entry name" value="ALPHA-GLUCOSIDASE"/>
    <property type="match status" value="1"/>
</dbReference>
<evidence type="ECO:0000256" key="19">
    <source>
        <dbReference type="ARBA" id="ARBA00031307"/>
    </source>
</evidence>
<evidence type="ECO:0000256" key="11">
    <source>
        <dbReference type="ARBA" id="ARBA00022837"/>
    </source>
</evidence>
<evidence type="ECO:0000313" key="28">
    <source>
        <dbReference type="Proteomes" id="UP000018936"/>
    </source>
</evidence>
<dbReference type="InterPro" id="IPR013780">
    <property type="entry name" value="Glyco_hydro_b"/>
</dbReference>
<keyword evidence="13" id="KW-0326">Glycosidase</keyword>
<dbReference type="InterPro" id="IPR048395">
    <property type="entry name" value="Glyco_hydro_31_C"/>
</dbReference>
<feature type="domain" description="Calpain catalytic" evidence="25">
    <location>
        <begin position="921"/>
        <end position="1214"/>
    </location>
</feature>
<dbReference type="FunFam" id="3.90.70.10:FF:000555">
    <property type="entry name" value="Calpain-3"/>
    <property type="match status" value="1"/>
</dbReference>
<dbReference type="FunFam" id="2.60.40.1180:FF:000023">
    <property type="entry name" value="neutral alpha-glucosidase AB isoform X2"/>
    <property type="match status" value="1"/>
</dbReference>
<dbReference type="InterPro" id="IPR022682">
    <property type="entry name" value="Calpain_domain_III"/>
</dbReference>
<dbReference type="InterPro" id="IPR017853">
    <property type="entry name" value="GH"/>
</dbReference>
<keyword evidence="8" id="KW-0677">Repeat</keyword>
<dbReference type="InterPro" id="IPR018247">
    <property type="entry name" value="EF_Hand_1_Ca_BS"/>
</dbReference>
<feature type="compositionally biased region" description="Basic and acidic residues" evidence="24">
    <location>
        <begin position="1400"/>
        <end position="1428"/>
    </location>
</feature>
<dbReference type="GO" id="GO:0005975">
    <property type="term" value="P:carbohydrate metabolic process"/>
    <property type="evidence" value="ECO:0007669"/>
    <property type="project" value="InterPro"/>
</dbReference>
<dbReference type="InterPro" id="IPR033883">
    <property type="entry name" value="C2_III"/>
</dbReference>
<evidence type="ECO:0000256" key="4">
    <source>
        <dbReference type="ARBA" id="ARBA00007806"/>
    </source>
</evidence>
<keyword evidence="6 23" id="KW-0645">Protease</keyword>
<dbReference type="InterPro" id="IPR032100">
    <property type="entry name" value="Calpain_u2"/>
</dbReference>
<dbReference type="GO" id="GO:0005509">
    <property type="term" value="F:calcium ion binding"/>
    <property type="evidence" value="ECO:0007669"/>
    <property type="project" value="InterPro"/>
</dbReference>
<dbReference type="GO" id="GO:0004198">
    <property type="term" value="F:calcium-dependent cysteine-type endopeptidase activity"/>
    <property type="evidence" value="ECO:0007669"/>
    <property type="project" value="UniProtKB-EC"/>
</dbReference>
<comment type="catalytic activity">
    <reaction evidence="14">
        <text>Broad endopeptidase activity.</text>
        <dbReference type="EC" id="3.4.22.54"/>
    </reaction>
</comment>
<dbReference type="InterPro" id="IPR002048">
    <property type="entry name" value="EF_hand_dom"/>
</dbReference>
<feature type="domain" description="EF-hand" evidence="26">
    <location>
        <begin position="1475"/>
        <end position="1510"/>
    </location>
</feature>
<evidence type="ECO:0000256" key="14">
    <source>
        <dbReference type="ARBA" id="ARBA00023702"/>
    </source>
</evidence>
<feature type="active site" evidence="22 23">
    <location>
        <position position="1133"/>
    </location>
</feature>
<dbReference type="PROSITE" id="PS00139">
    <property type="entry name" value="THIOL_PROTEASE_CYS"/>
    <property type="match status" value="1"/>
</dbReference>
<dbReference type="FunFam" id="3.20.20.80:FF:000046">
    <property type="entry name" value="Glucosidase alpha, neutral C"/>
    <property type="match status" value="1"/>
</dbReference>
<evidence type="ECO:0000256" key="8">
    <source>
        <dbReference type="ARBA" id="ARBA00022737"/>
    </source>
</evidence>
<dbReference type="GO" id="GO:0006491">
    <property type="term" value="P:N-glycan processing"/>
    <property type="evidence" value="ECO:0007669"/>
    <property type="project" value="TreeGrafter"/>
</dbReference>
<dbReference type="Pfam" id="PF13802">
    <property type="entry name" value="Gal_mutarotas_2"/>
    <property type="match status" value="1"/>
</dbReference>
<feature type="non-terminal residue" evidence="27">
    <location>
        <position position="1"/>
    </location>
</feature>
<proteinExistence type="inferred from homology"/>
<dbReference type="SMART" id="SM00720">
    <property type="entry name" value="calpain_III"/>
    <property type="match status" value="1"/>
</dbReference>
<dbReference type="Gene3D" id="3.90.70.10">
    <property type="entry name" value="Cysteine proteinases"/>
    <property type="match status" value="1"/>
</dbReference>
<evidence type="ECO:0000256" key="16">
    <source>
        <dbReference type="ARBA" id="ARBA00023844"/>
    </source>
</evidence>
<name>V8NX99_OPHHA</name>
<dbReference type="CDD" id="cd00214">
    <property type="entry name" value="Calpain_III"/>
    <property type="match status" value="1"/>
</dbReference>
<evidence type="ECO:0000259" key="25">
    <source>
        <dbReference type="PROSITE" id="PS50203"/>
    </source>
</evidence>
<dbReference type="InterPro" id="IPR022684">
    <property type="entry name" value="Calpain_cysteine_protease"/>
</dbReference>
<dbReference type="Pfam" id="PF16648">
    <property type="entry name" value="Calpain_u2"/>
    <property type="match status" value="1"/>
</dbReference>
<dbReference type="SMART" id="SM00230">
    <property type="entry name" value="CysPc"/>
    <property type="match status" value="1"/>
</dbReference>
<dbReference type="SUPFAM" id="SSF51011">
    <property type="entry name" value="Glycosyl hydrolase domain"/>
    <property type="match status" value="1"/>
</dbReference>
<evidence type="ECO:0000256" key="2">
    <source>
        <dbReference type="ARBA" id="ARBA00004604"/>
    </source>
</evidence>
<keyword evidence="5" id="KW-0963">Cytoplasm</keyword>
<dbReference type="InterPro" id="IPR011992">
    <property type="entry name" value="EF-hand-dom_pair"/>
</dbReference>
<dbReference type="PRINTS" id="PR00704">
    <property type="entry name" value="CALPAIN"/>
</dbReference>
<dbReference type="Gene3D" id="2.60.40.1180">
    <property type="entry name" value="Golgi alpha-mannosidase II"/>
    <property type="match status" value="2"/>
</dbReference>
<evidence type="ECO:0000256" key="6">
    <source>
        <dbReference type="ARBA" id="ARBA00022670"/>
    </source>
</evidence>
<evidence type="ECO:0000256" key="3">
    <source>
        <dbReference type="ARBA" id="ARBA00007623"/>
    </source>
</evidence>
<evidence type="ECO:0000256" key="1">
    <source>
        <dbReference type="ARBA" id="ARBA00004496"/>
    </source>
</evidence>
<evidence type="ECO:0000256" key="9">
    <source>
        <dbReference type="ARBA" id="ARBA00022801"/>
    </source>
</evidence>
<organism evidence="27 28">
    <name type="scientific">Ophiophagus hannah</name>
    <name type="common">King cobra</name>
    <name type="synonym">Naja hannah</name>
    <dbReference type="NCBI Taxonomy" id="8665"/>
    <lineage>
        <taxon>Eukaryota</taxon>
        <taxon>Metazoa</taxon>
        <taxon>Chordata</taxon>
        <taxon>Craniata</taxon>
        <taxon>Vertebrata</taxon>
        <taxon>Euteleostomi</taxon>
        <taxon>Lepidosauria</taxon>
        <taxon>Squamata</taxon>
        <taxon>Bifurcata</taxon>
        <taxon>Unidentata</taxon>
        <taxon>Episquamata</taxon>
        <taxon>Toxicofera</taxon>
        <taxon>Serpentes</taxon>
        <taxon>Colubroidea</taxon>
        <taxon>Elapidae</taxon>
        <taxon>Elapinae</taxon>
        <taxon>Ophiophagus</taxon>
    </lineage>
</organism>
<evidence type="ECO:0000256" key="10">
    <source>
        <dbReference type="ARBA" id="ARBA00022807"/>
    </source>
</evidence>
<dbReference type="InterPro" id="IPR000169">
    <property type="entry name" value="Pept_cys_AS"/>
</dbReference>
<dbReference type="InterPro" id="IPR036213">
    <property type="entry name" value="Calpain_III_sf"/>
</dbReference>
<comment type="subunit">
    <text evidence="21">Homodimer; via EF-hand domain 4. Interacts with TTN/titin. Interacts with CMYA5; this interaction, which results in CMYA5 proteolysis, may protect CAPN3 from autolysis. Interacts with SIMC1. Interacts with UTP25; the interaction is required for CAPN3 translocation to the nucleolus.</text>
</comment>
<dbReference type="EC" id="3.4.22.54" evidence="15"/>
<dbReference type="FunFam" id="1.10.238.10:FF:000065">
    <property type="entry name" value="calpain-3 isoform X1"/>
    <property type="match status" value="1"/>
</dbReference>
<evidence type="ECO:0000256" key="20">
    <source>
        <dbReference type="ARBA" id="ARBA00032777"/>
    </source>
</evidence>
<dbReference type="Pfam" id="PF00036">
    <property type="entry name" value="EF-hand_1"/>
    <property type="match status" value="1"/>
</dbReference>
<evidence type="ECO:0000256" key="24">
    <source>
        <dbReference type="SAM" id="MobiDB-lite"/>
    </source>
</evidence>
<dbReference type="InterPro" id="IPR025887">
    <property type="entry name" value="Glyco_hydro_31_N_dom"/>
</dbReference>
<evidence type="ECO:0000256" key="5">
    <source>
        <dbReference type="ARBA" id="ARBA00022490"/>
    </source>
</evidence>
<dbReference type="Pfam" id="PF21365">
    <property type="entry name" value="Glyco_hydro_31_3rd"/>
    <property type="match status" value="1"/>
</dbReference>
<feature type="region of interest" description="Disordered" evidence="24">
    <location>
        <begin position="1400"/>
        <end position="1436"/>
    </location>
</feature>
<reference evidence="27 28" key="1">
    <citation type="journal article" date="2013" name="Proc. Natl. Acad. Sci. U.S.A.">
        <title>The king cobra genome reveals dynamic gene evolution and adaptation in the snake venom system.</title>
        <authorList>
            <person name="Vonk F.J."/>
            <person name="Casewell N.R."/>
            <person name="Henkel C.V."/>
            <person name="Heimberg A.M."/>
            <person name="Jansen H.J."/>
            <person name="McCleary R.J."/>
            <person name="Kerkkamp H.M."/>
            <person name="Vos R.A."/>
            <person name="Guerreiro I."/>
            <person name="Calvete J.J."/>
            <person name="Wuster W."/>
            <person name="Woods A.E."/>
            <person name="Logan J.M."/>
            <person name="Harrison R.A."/>
            <person name="Castoe T.A."/>
            <person name="de Koning A.P."/>
            <person name="Pollock D.D."/>
            <person name="Yandell M."/>
            <person name="Calderon D."/>
            <person name="Renjifo C."/>
            <person name="Currier R.B."/>
            <person name="Salgado D."/>
            <person name="Pla D."/>
            <person name="Sanz L."/>
            <person name="Hyder A.S."/>
            <person name="Ribeiro J.M."/>
            <person name="Arntzen J.W."/>
            <person name="van den Thillart G.E."/>
            <person name="Boetzer M."/>
            <person name="Pirovano W."/>
            <person name="Dirks R.P."/>
            <person name="Spaink H.P."/>
            <person name="Duboule D."/>
            <person name="McGlinn E."/>
            <person name="Kini R.M."/>
            <person name="Richardson M.K."/>
        </authorList>
    </citation>
    <scope>NUCLEOTIDE SEQUENCE</scope>
    <source>
        <tissue evidence="27">Blood</tissue>
    </source>
</reference>
<gene>
    <name evidence="27" type="primary">Ganc</name>
    <name evidence="27" type="ORF">L345_07327</name>
</gene>
<dbReference type="InterPro" id="IPR030458">
    <property type="entry name" value="Glyco_hydro_31_AS"/>
</dbReference>
<dbReference type="PROSITE" id="PS00129">
    <property type="entry name" value="GLYCOSYL_HYDROL_F31_1"/>
    <property type="match status" value="1"/>
</dbReference>
<dbReference type="SUPFAM" id="SSF54001">
    <property type="entry name" value="Cysteine proteinases"/>
    <property type="match status" value="1"/>
</dbReference>
<dbReference type="Gene3D" id="3.20.20.80">
    <property type="entry name" value="Glycosidases"/>
    <property type="match status" value="1"/>
</dbReference>
<dbReference type="GO" id="GO:0005737">
    <property type="term" value="C:cytoplasm"/>
    <property type="evidence" value="ECO:0007669"/>
    <property type="project" value="UniProtKB-SubCell"/>
</dbReference>
<dbReference type="Proteomes" id="UP000018936">
    <property type="component" value="Unassembled WGS sequence"/>
</dbReference>
<dbReference type="GO" id="GO:0030246">
    <property type="term" value="F:carbohydrate binding"/>
    <property type="evidence" value="ECO:0007669"/>
    <property type="project" value="InterPro"/>
</dbReference>
<dbReference type="PROSITE" id="PS00018">
    <property type="entry name" value="EF_HAND_1"/>
    <property type="match status" value="2"/>
</dbReference>
<keyword evidence="9 23" id="KW-0378">Hydrolase</keyword>
<dbReference type="SUPFAM" id="SSF49758">
    <property type="entry name" value="Calpain large subunit, middle domain (domain III)"/>
    <property type="match status" value="1"/>
</dbReference>